<accession>A0AAW9DSH6</accession>
<sequence>MNKLSYGAALALLLAVSAAAPSASAQTPGVGNGSPQTSGMNNAAVSGGIPGMDAGRSVTPPAGIPAGEPRPGSMNGAAVTGHFSGFKAGRLPARRVGSTRDMNRPTGGMNNEGVSGGLPGMTESRTVSHDGN</sequence>
<feature type="region of interest" description="Disordered" evidence="1">
    <location>
        <begin position="23"/>
        <end position="132"/>
    </location>
</feature>
<gene>
    <name evidence="3" type="ORF">SIL87_12520</name>
</gene>
<evidence type="ECO:0000256" key="2">
    <source>
        <dbReference type="SAM" id="SignalP"/>
    </source>
</evidence>
<reference evidence="3 4" key="1">
    <citation type="submission" date="2023-11" db="EMBL/GenBank/DDBJ databases">
        <title>MicrobeMod: A computational toolkit for identifying prokaryotic methylation and restriction-modification with nanopore sequencing.</title>
        <authorList>
            <person name="Crits-Christoph A."/>
            <person name="Kang S.C."/>
            <person name="Lee H."/>
            <person name="Ostrov N."/>
        </authorList>
    </citation>
    <scope>NUCLEOTIDE SEQUENCE [LARGE SCALE GENOMIC DNA]</scope>
    <source>
        <strain evidence="3 4">DSMZ 700</strain>
    </source>
</reference>
<name>A0AAW9DSH6_ACIAO</name>
<evidence type="ECO:0000313" key="4">
    <source>
        <dbReference type="Proteomes" id="UP001279553"/>
    </source>
</evidence>
<keyword evidence="4" id="KW-1185">Reference proteome</keyword>
<keyword evidence="2" id="KW-0732">Signal</keyword>
<dbReference type="EMBL" id="JAWXYB010000018">
    <property type="protein sequence ID" value="MDX5931591.1"/>
    <property type="molecule type" value="Genomic_DNA"/>
</dbReference>
<organism evidence="3 4">
    <name type="scientific">Acidiphilium acidophilum</name>
    <name type="common">Thiobacillus acidophilus</name>
    <dbReference type="NCBI Taxonomy" id="76588"/>
    <lineage>
        <taxon>Bacteria</taxon>
        <taxon>Pseudomonadati</taxon>
        <taxon>Pseudomonadota</taxon>
        <taxon>Alphaproteobacteria</taxon>
        <taxon>Acetobacterales</taxon>
        <taxon>Acidocellaceae</taxon>
        <taxon>Acidiphilium</taxon>
    </lineage>
</organism>
<dbReference type="RefSeq" id="WP_319614494.1">
    <property type="nucleotide sequence ID" value="NZ_JAWXYB010000018.1"/>
</dbReference>
<feature type="signal peptide" evidence="2">
    <location>
        <begin position="1"/>
        <end position="25"/>
    </location>
</feature>
<protein>
    <submittedName>
        <fullName evidence="3">Uncharacterized protein</fullName>
    </submittedName>
</protein>
<comment type="caution">
    <text evidence="3">The sequence shown here is derived from an EMBL/GenBank/DDBJ whole genome shotgun (WGS) entry which is preliminary data.</text>
</comment>
<feature type="chain" id="PRO_5043443485" evidence="2">
    <location>
        <begin position="26"/>
        <end position="132"/>
    </location>
</feature>
<evidence type="ECO:0000313" key="3">
    <source>
        <dbReference type="EMBL" id="MDX5931591.1"/>
    </source>
</evidence>
<dbReference type="Proteomes" id="UP001279553">
    <property type="component" value="Unassembled WGS sequence"/>
</dbReference>
<evidence type="ECO:0000256" key="1">
    <source>
        <dbReference type="SAM" id="MobiDB-lite"/>
    </source>
</evidence>
<dbReference type="AlphaFoldDB" id="A0AAW9DSH6"/>
<proteinExistence type="predicted"/>
<feature type="compositionally biased region" description="Polar residues" evidence="1">
    <location>
        <begin position="26"/>
        <end position="44"/>
    </location>
</feature>